<comment type="caution">
    <text evidence="2">The sequence shown here is derived from an EMBL/GenBank/DDBJ whole genome shotgun (WGS) entry which is preliminary data.</text>
</comment>
<dbReference type="Proteomes" id="UP001431776">
    <property type="component" value="Unassembled WGS sequence"/>
</dbReference>
<gene>
    <name evidence="2" type="ORF">QJ522_04715</name>
</gene>
<dbReference type="RefSeq" id="WP_349243741.1">
    <property type="nucleotide sequence ID" value="NZ_JASCXX010000004.1"/>
</dbReference>
<protein>
    <recommendedName>
        <fullName evidence="4">HEAT repeat domain-containing protein</fullName>
    </recommendedName>
</protein>
<dbReference type="AlphaFoldDB" id="A0AAW6TRW5"/>
<proteinExistence type="predicted"/>
<feature type="region of interest" description="Disordered" evidence="1">
    <location>
        <begin position="353"/>
        <end position="378"/>
    </location>
</feature>
<keyword evidence="3" id="KW-1185">Reference proteome</keyword>
<evidence type="ECO:0000313" key="3">
    <source>
        <dbReference type="Proteomes" id="UP001431776"/>
    </source>
</evidence>
<accession>A0AAW6TRW5</accession>
<evidence type="ECO:0008006" key="4">
    <source>
        <dbReference type="Google" id="ProtNLM"/>
    </source>
</evidence>
<evidence type="ECO:0000256" key="1">
    <source>
        <dbReference type="SAM" id="MobiDB-lite"/>
    </source>
</evidence>
<dbReference type="EMBL" id="JASCXX010000004">
    <property type="protein sequence ID" value="MDI6448335.1"/>
    <property type="molecule type" value="Genomic_DNA"/>
</dbReference>
<evidence type="ECO:0000313" key="2">
    <source>
        <dbReference type="EMBL" id="MDI6448335.1"/>
    </source>
</evidence>
<reference evidence="2" key="1">
    <citation type="submission" date="2023-05" db="EMBL/GenBank/DDBJ databases">
        <title>Anaerotaeda fermentans gen. nov., sp. nov., a novel anaerobic planctomycete of the new family within the order Sedimentisphaerales isolated from Taman Peninsula, Russia.</title>
        <authorList>
            <person name="Khomyakova M.A."/>
            <person name="Merkel A.Y."/>
            <person name="Slobodkin A.I."/>
        </authorList>
    </citation>
    <scope>NUCLEOTIDE SEQUENCE</scope>
    <source>
        <strain evidence="2">M17dextr</strain>
    </source>
</reference>
<name>A0AAW6TRW5_9BACT</name>
<organism evidence="2 3">
    <name type="scientific">Anaerobaca lacustris</name>
    <dbReference type="NCBI Taxonomy" id="3044600"/>
    <lineage>
        <taxon>Bacteria</taxon>
        <taxon>Pseudomonadati</taxon>
        <taxon>Planctomycetota</taxon>
        <taxon>Phycisphaerae</taxon>
        <taxon>Sedimentisphaerales</taxon>
        <taxon>Anaerobacaceae</taxon>
        <taxon>Anaerobaca</taxon>
    </lineage>
</organism>
<sequence>MKLKRAVFVLLVCGLVLAVLGISKAALDARRIEDVMKKDALTQQDFQIIDQFIRDAVATLVRTIDFTEVSKTRALVVSHQSTQAQYAQQYSESCYRHIAEGMEHARADIRDETTLFKVVTNLLILIDSLKDPRLIELAIQEIPHGNSAVRYWAVRASTDPELWTKIGQGQGAAQLATRVMTACDQVVDSSGPEVLLQIARFAGRFDTGQATALLMRITEVRVRSYADWSVNYELMDGAVLRLLTDKIVGGGNGGSDQLARRFAHLYSFAIQRYIKGQNLGRLRDVSRNYLISVLIDTEDKCVGRLLGAPQATIRRAIEGGDLAGLQAEHDRLLGTAASAGVIPTRFNFSYGAQGENRTAPPVLPDPPQRTAPAAEDQP</sequence>